<reference evidence="3" key="1">
    <citation type="submission" date="2025-08" db="UniProtKB">
        <authorList>
            <consortium name="RefSeq"/>
        </authorList>
    </citation>
    <scope>IDENTIFICATION</scope>
    <source>
        <tissue evidence="3">Young leaves</tissue>
    </source>
</reference>
<dbReference type="InterPro" id="IPR043502">
    <property type="entry name" value="DNA/RNA_pol_sf"/>
</dbReference>
<sequence length="220" mass="25641">MKCLQEQALYTRNNETETLIVGLYVDDLIVTGTSVEGIKEFKQQRMEEFEMIDLGLLMYYLGIEVDQKKDCIMLKQSTYAKKLLQQFKMVECNSTKYPMEEKLQLGKDAEGNLVNYTEYRRVIGSLRYLTHIRPNLSNVVGIMNRYMEKPTMMHHQAIKHILCYVKGTNSYGLKYQRGRGPEELAVFTDSDLARDIDDRKNTAGMAFYLNENLISWQSQK</sequence>
<dbReference type="Pfam" id="PF07727">
    <property type="entry name" value="RVT_2"/>
    <property type="match status" value="1"/>
</dbReference>
<proteinExistence type="predicted"/>
<dbReference type="SUPFAM" id="SSF56672">
    <property type="entry name" value="DNA/RNA polymerases"/>
    <property type="match status" value="1"/>
</dbReference>
<dbReference type="KEGG" id="cmos:111436573"/>
<dbReference type="PANTHER" id="PTHR11439:SF515">
    <property type="entry name" value="GAG-POL POLYPROTEIN"/>
    <property type="match status" value="1"/>
</dbReference>
<gene>
    <name evidence="3" type="primary">LOC111436573</name>
</gene>
<evidence type="ECO:0000259" key="1">
    <source>
        <dbReference type="Pfam" id="PF07727"/>
    </source>
</evidence>
<accession>A0A6J1EPD5</accession>
<feature type="domain" description="Reverse transcriptase Ty1/copia-type" evidence="1">
    <location>
        <begin position="6"/>
        <end position="100"/>
    </location>
</feature>
<protein>
    <submittedName>
        <fullName evidence="3">Uncharacterized protein LOC111436573</fullName>
    </submittedName>
</protein>
<dbReference type="PANTHER" id="PTHR11439">
    <property type="entry name" value="GAG-POL-RELATED RETROTRANSPOSON"/>
    <property type="match status" value="1"/>
</dbReference>
<dbReference type="GeneID" id="111436573"/>
<keyword evidence="2" id="KW-1185">Reference proteome</keyword>
<evidence type="ECO:0000313" key="3">
    <source>
        <dbReference type="RefSeq" id="XP_022930087.1"/>
    </source>
</evidence>
<evidence type="ECO:0000313" key="2">
    <source>
        <dbReference type="Proteomes" id="UP000504609"/>
    </source>
</evidence>
<dbReference type="Proteomes" id="UP000504609">
    <property type="component" value="Unplaced"/>
</dbReference>
<dbReference type="InterPro" id="IPR013103">
    <property type="entry name" value="RVT_2"/>
</dbReference>
<dbReference type="AlphaFoldDB" id="A0A6J1EPD5"/>
<name>A0A6J1EPD5_CUCMO</name>
<organism evidence="2 3">
    <name type="scientific">Cucurbita moschata</name>
    <name type="common">Winter crookneck squash</name>
    <name type="synonym">Cucurbita pepo var. moschata</name>
    <dbReference type="NCBI Taxonomy" id="3662"/>
    <lineage>
        <taxon>Eukaryota</taxon>
        <taxon>Viridiplantae</taxon>
        <taxon>Streptophyta</taxon>
        <taxon>Embryophyta</taxon>
        <taxon>Tracheophyta</taxon>
        <taxon>Spermatophyta</taxon>
        <taxon>Magnoliopsida</taxon>
        <taxon>eudicotyledons</taxon>
        <taxon>Gunneridae</taxon>
        <taxon>Pentapetalae</taxon>
        <taxon>rosids</taxon>
        <taxon>fabids</taxon>
        <taxon>Cucurbitales</taxon>
        <taxon>Cucurbitaceae</taxon>
        <taxon>Cucurbiteae</taxon>
        <taxon>Cucurbita</taxon>
    </lineage>
</organism>
<dbReference type="RefSeq" id="XP_022930087.1">
    <property type="nucleotide sequence ID" value="XM_023074319.1"/>
</dbReference>